<keyword evidence="2" id="KW-0328">Glycosyltransferase</keyword>
<keyword evidence="7" id="KW-1185">Reference proteome</keyword>
<keyword evidence="4" id="KW-0284">Flavonoid biosynthesis</keyword>
<feature type="non-terminal residue" evidence="6">
    <location>
        <position position="1"/>
    </location>
</feature>
<dbReference type="OrthoDB" id="5835829at2759"/>
<dbReference type="GO" id="GO:0035251">
    <property type="term" value="F:UDP-glucosyltransferase activity"/>
    <property type="evidence" value="ECO:0007669"/>
    <property type="project" value="TreeGrafter"/>
</dbReference>
<accession>A0A6A4LY52</accession>
<evidence type="ECO:0000256" key="1">
    <source>
        <dbReference type="ARBA" id="ARBA00009995"/>
    </source>
</evidence>
<dbReference type="GO" id="GO:0009813">
    <property type="term" value="P:flavonoid biosynthetic process"/>
    <property type="evidence" value="ECO:0007669"/>
    <property type="project" value="UniProtKB-KW"/>
</dbReference>
<feature type="compositionally biased region" description="Pro residues" evidence="5">
    <location>
        <begin position="187"/>
        <end position="210"/>
    </location>
</feature>
<comment type="similarity">
    <text evidence="1">Belongs to the UDP-glycosyltransferase family.</text>
</comment>
<sequence>MATINGEIYVLPFFGQGHLLPIIELCKRLSSRNYKITLLISSNLSSSVPSSLRQQPLVQIAELSDAPGPLPPPPDAAGPVPGHNPFHQSQQQMSQSIESFLSARVGDPTQRPLCAVIDVMMSWSKEVFVKFGVPTAAVLTSGACNAAVELGSSKVRAGDMKPGEIRVIPGLPEDIALTYSDVNQQPHGPPPGGQGGPPGGPAGPGVPPPGLLGLPDGHMRQDRPPPPGLQGPPGGPPKIGDPPRWLEEVNGSIAALMNTCDELEHPFIEYLGKEMGIPVWGVGPLLPEQYWKSAGSILHDRDFRSGHKSNYSEDEVIQWLDSKPRGSVIYVSFGSEVGPTVEEFGQLADALAESNWSFIWVIQPNAGRHGPPPELVGGKPGSDAAEEGYYPHGLDEKVGDRGLIIRGWAPQLMILSHPSTGGFLSHCGWNSTVEAIGRGVPFLAWPIRGDQFFNAKLIANHLKVGYMISKGDLPEMVKEDIVKGIERLMTDEVVHKRAAALGHKFEGNFPASSEAALDAFVDFVSRK</sequence>
<dbReference type="Proteomes" id="UP000428333">
    <property type="component" value="Linkage Group LG05"/>
</dbReference>
<dbReference type="EMBL" id="QEFC01001182">
    <property type="protein sequence ID" value="KAE9459238.1"/>
    <property type="molecule type" value="Genomic_DNA"/>
</dbReference>
<reference evidence="6 7" key="1">
    <citation type="journal article" date="2019" name="Genome Biol. Evol.">
        <title>The Rhododendron genome and chromosomal organization provide insight into shared whole-genome duplications across the heath family (Ericaceae).</title>
        <authorList>
            <person name="Soza V.L."/>
            <person name="Lindsley D."/>
            <person name="Waalkes A."/>
            <person name="Ramage E."/>
            <person name="Patwardhan R.P."/>
            <person name="Burton J.N."/>
            <person name="Adey A."/>
            <person name="Kumar A."/>
            <person name="Qiu R."/>
            <person name="Shendure J."/>
            <person name="Hall B."/>
        </authorList>
    </citation>
    <scope>NUCLEOTIDE SEQUENCE [LARGE SCALE GENOMIC DNA]</scope>
    <source>
        <strain evidence="6">RSF 1966-606</strain>
    </source>
</reference>
<keyword evidence="3" id="KW-0808">Transferase</keyword>
<dbReference type="PANTHER" id="PTHR48047">
    <property type="entry name" value="GLYCOSYLTRANSFERASE"/>
    <property type="match status" value="1"/>
</dbReference>
<name>A0A6A4LY52_9ERIC</name>
<evidence type="ECO:0000256" key="4">
    <source>
        <dbReference type="ARBA" id="ARBA00023241"/>
    </source>
</evidence>
<feature type="region of interest" description="Disordered" evidence="5">
    <location>
        <begin position="181"/>
        <end position="245"/>
    </location>
</feature>
<organism evidence="6 7">
    <name type="scientific">Rhododendron williamsianum</name>
    <dbReference type="NCBI Taxonomy" id="262921"/>
    <lineage>
        <taxon>Eukaryota</taxon>
        <taxon>Viridiplantae</taxon>
        <taxon>Streptophyta</taxon>
        <taxon>Embryophyta</taxon>
        <taxon>Tracheophyta</taxon>
        <taxon>Spermatophyta</taxon>
        <taxon>Magnoliopsida</taxon>
        <taxon>eudicotyledons</taxon>
        <taxon>Gunneridae</taxon>
        <taxon>Pentapetalae</taxon>
        <taxon>asterids</taxon>
        <taxon>Ericales</taxon>
        <taxon>Ericaceae</taxon>
        <taxon>Ericoideae</taxon>
        <taxon>Rhodoreae</taxon>
        <taxon>Rhododendron</taxon>
    </lineage>
</organism>
<evidence type="ECO:0000256" key="2">
    <source>
        <dbReference type="ARBA" id="ARBA00022676"/>
    </source>
</evidence>
<dbReference type="GO" id="GO:0016138">
    <property type="term" value="P:glycoside biosynthetic process"/>
    <property type="evidence" value="ECO:0007669"/>
    <property type="project" value="UniProtKB-ARBA"/>
</dbReference>
<dbReference type="InterPro" id="IPR002213">
    <property type="entry name" value="UDP_glucos_trans"/>
</dbReference>
<gene>
    <name evidence="6" type="ORF">C3L33_08857</name>
</gene>
<feature type="compositionally biased region" description="Pro residues" evidence="5">
    <location>
        <begin position="224"/>
        <end position="240"/>
    </location>
</feature>
<dbReference type="SUPFAM" id="SSF53756">
    <property type="entry name" value="UDP-Glycosyltransferase/glycogen phosphorylase"/>
    <property type="match status" value="1"/>
</dbReference>
<evidence type="ECO:0000313" key="7">
    <source>
        <dbReference type="Proteomes" id="UP000428333"/>
    </source>
</evidence>
<protein>
    <recommendedName>
        <fullName evidence="8">Glycosyltransferase</fullName>
    </recommendedName>
</protein>
<dbReference type="PANTHER" id="PTHR48047:SF131">
    <property type="entry name" value="GLYCOSYLTRANSFERASE"/>
    <property type="match status" value="1"/>
</dbReference>
<evidence type="ECO:0008006" key="8">
    <source>
        <dbReference type="Google" id="ProtNLM"/>
    </source>
</evidence>
<evidence type="ECO:0000256" key="3">
    <source>
        <dbReference type="ARBA" id="ARBA00022679"/>
    </source>
</evidence>
<comment type="caution">
    <text evidence="6">The sequence shown here is derived from an EMBL/GenBank/DDBJ whole genome shotgun (WGS) entry which is preliminary data.</text>
</comment>
<dbReference type="CDD" id="cd03784">
    <property type="entry name" value="GT1_Gtf-like"/>
    <property type="match status" value="1"/>
</dbReference>
<dbReference type="AlphaFoldDB" id="A0A6A4LY52"/>
<dbReference type="Pfam" id="PF00201">
    <property type="entry name" value="UDPGT"/>
    <property type="match status" value="1"/>
</dbReference>
<evidence type="ECO:0000256" key="5">
    <source>
        <dbReference type="SAM" id="MobiDB-lite"/>
    </source>
</evidence>
<evidence type="ECO:0000313" key="6">
    <source>
        <dbReference type="EMBL" id="KAE9459238.1"/>
    </source>
</evidence>
<proteinExistence type="inferred from homology"/>
<dbReference type="FunFam" id="3.40.50.2000:FF:000060">
    <property type="entry name" value="Glycosyltransferase"/>
    <property type="match status" value="1"/>
</dbReference>
<dbReference type="Gene3D" id="3.40.50.2000">
    <property type="entry name" value="Glycogen Phosphorylase B"/>
    <property type="match status" value="3"/>
</dbReference>